<dbReference type="EMBL" id="HBIN01021078">
    <property type="protein sequence ID" value="CAE0446128.1"/>
    <property type="molecule type" value="Transcribed_RNA"/>
</dbReference>
<accession>A0A7S3PPN8</accession>
<dbReference type="GO" id="GO:0051787">
    <property type="term" value="F:misfolded protein binding"/>
    <property type="evidence" value="ECO:0007669"/>
    <property type="project" value="TreeGrafter"/>
</dbReference>
<evidence type="ECO:0000256" key="1">
    <source>
        <dbReference type="ARBA" id="ARBA00023186"/>
    </source>
</evidence>
<evidence type="ECO:0000259" key="3">
    <source>
        <dbReference type="PROSITE" id="PS50076"/>
    </source>
</evidence>
<organism evidence="4">
    <name type="scientific">Aplanochytrium stocchinoi</name>
    <dbReference type="NCBI Taxonomy" id="215587"/>
    <lineage>
        <taxon>Eukaryota</taxon>
        <taxon>Sar</taxon>
        <taxon>Stramenopiles</taxon>
        <taxon>Bigyra</taxon>
        <taxon>Labyrinthulomycetes</taxon>
        <taxon>Thraustochytrida</taxon>
        <taxon>Thraustochytriidae</taxon>
        <taxon>Aplanochytrium</taxon>
    </lineage>
</organism>
<keyword evidence="2" id="KW-1133">Transmembrane helix</keyword>
<dbReference type="Gene3D" id="1.10.287.110">
    <property type="entry name" value="DnaJ domain"/>
    <property type="match status" value="1"/>
</dbReference>
<dbReference type="GO" id="GO:0005783">
    <property type="term" value="C:endoplasmic reticulum"/>
    <property type="evidence" value="ECO:0007669"/>
    <property type="project" value="TreeGrafter"/>
</dbReference>
<feature type="transmembrane region" description="Helical" evidence="2">
    <location>
        <begin position="114"/>
        <end position="132"/>
    </location>
</feature>
<keyword evidence="1" id="KW-0143">Chaperone</keyword>
<dbReference type="PROSITE" id="PS50076">
    <property type="entry name" value="DNAJ_2"/>
    <property type="match status" value="1"/>
</dbReference>
<evidence type="ECO:0000256" key="2">
    <source>
        <dbReference type="SAM" id="Phobius"/>
    </source>
</evidence>
<keyword evidence="2" id="KW-0812">Transmembrane</keyword>
<sequence length="190" mass="22171">MNMFHTSPDYYEILNVSPGFTNAELKKEYIKLCKEFHPDVNNSKGAENRFKLVQEAYDTLSCPHKRAHFDTLRDSNHVDYQGGGVGGSFVRSPPKQRRQHRYMNKFEAVLARRGLWLLLALTPVFGLTYLGLSTFKPQNRYEYDPPGDKKVLAFYDSKMQKWLKPDIYNIDRNGRSKKMQWVPESQVSQD</sequence>
<dbReference type="AlphaFoldDB" id="A0A7S3PPN8"/>
<reference evidence="4" key="1">
    <citation type="submission" date="2021-01" db="EMBL/GenBank/DDBJ databases">
        <authorList>
            <person name="Corre E."/>
            <person name="Pelletier E."/>
            <person name="Niang G."/>
            <person name="Scheremetjew M."/>
            <person name="Finn R."/>
            <person name="Kale V."/>
            <person name="Holt S."/>
            <person name="Cochrane G."/>
            <person name="Meng A."/>
            <person name="Brown T."/>
            <person name="Cohen L."/>
        </authorList>
    </citation>
    <scope>NUCLEOTIDE SEQUENCE</scope>
    <source>
        <strain evidence="4">GSBS06</strain>
    </source>
</reference>
<dbReference type="InterPro" id="IPR001623">
    <property type="entry name" value="DnaJ_domain"/>
</dbReference>
<dbReference type="Pfam" id="PF00226">
    <property type="entry name" value="DnaJ"/>
    <property type="match status" value="1"/>
</dbReference>
<dbReference type="GO" id="GO:0036503">
    <property type="term" value="P:ERAD pathway"/>
    <property type="evidence" value="ECO:0007669"/>
    <property type="project" value="TreeGrafter"/>
</dbReference>
<protein>
    <recommendedName>
        <fullName evidence="3">J domain-containing protein</fullName>
    </recommendedName>
</protein>
<dbReference type="SMART" id="SM00271">
    <property type="entry name" value="DnaJ"/>
    <property type="match status" value="1"/>
</dbReference>
<dbReference type="PANTHER" id="PTHR44360:SF1">
    <property type="entry name" value="DNAJ HOMOLOG SUBFAMILY B MEMBER 9"/>
    <property type="match status" value="1"/>
</dbReference>
<dbReference type="InterPro" id="IPR036869">
    <property type="entry name" value="J_dom_sf"/>
</dbReference>
<feature type="domain" description="J" evidence="3">
    <location>
        <begin position="9"/>
        <end position="73"/>
    </location>
</feature>
<dbReference type="PRINTS" id="PR00625">
    <property type="entry name" value="JDOMAIN"/>
</dbReference>
<dbReference type="GO" id="GO:0051087">
    <property type="term" value="F:protein-folding chaperone binding"/>
    <property type="evidence" value="ECO:0007669"/>
    <property type="project" value="TreeGrafter"/>
</dbReference>
<keyword evidence="2" id="KW-0472">Membrane</keyword>
<dbReference type="InterPro" id="IPR051948">
    <property type="entry name" value="Hsp70_co-chaperone_J-domain"/>
</dbReference>
<dbReference type="CDD" id="cd06257">
    <property type="entry name" value="DnaJ"/>
    <property type="match status" value="1"/>
</dbReference>
<dbReference type="PANTHER" id="PTHR44360">
    <property type="entry name" value="DNAJ HOMOLOG SUBFAMILY B MEMBER 9"/>
    <property type="match status" value="1"/>
</dbReference>
<gene>
    <name evidence="4" type="ORF">ASTO00021_LOCUS16135</name>
</gene>
<name>A0A7S3PPN8_9STRA</name>
<evidence type="ECO:0000313" key="4">
    <source>
        <dbReference type="EMBL" id="CAE0446128.1"/>
    </source>
</evidence>
<dbReference type="SUPFAM" id="SSF46565">
    <property type="entry name" value="Chaperone J-domain"/>
    <property type="match status" value="1"/>
</dbReference>
<proteinExistence type="predicted"/>